<dbReference type="Gene3D" id="3.90.550.10">
    <property type="entry name" value="Spore Coat Polysaccharide Biosynthesis Protein SpsA, Chain A"/>
    <property type="match status" value="1"/>
</dbReference>
<dbReference type="Proteomes" id="UP001195624">
    <property type="component" value="Unassembled WGS sequence"/>
</dbReference>
<evidence type="ECO:0000259" key="2">
    <source>
        <dbReference type="Pfam" id="PF12804"/>
    </source>
</evidence>
<dbReference type="PANTHER" id="PTHR43777">
    <property type="entry name" value="MOLYBDENUM COFACTOR CYTIDYLYLTRANSFERASE"/>
    <property type="match status" value="1"/>
</dbReference>
<sequence length="219" mass="24667">MSSVKHVVISAAGIGSRLGLNRAKCMVEVAGKTLLHYHLERLQQIENVWIVVGFQEEDVIQEAKRLRPDCIIVRNPDYMKTNTLQSIWRVARHLSERFLIIDADTVVEDESFARFVSAGEQEHVLIGVSSYTTSDGVRVCVNPQGSAVTNFTRETEYPLEWTGIAIITPEMVVDEPIFVYESLTSFLPMSLFNINAFDIDTIQDLDMAKDITTNGWGRS</sequence>
<dbReference type="EMBL" id="JAGGMQ010000001">
    <property type="protein sequence ID" value="MBP2167135.1"/>
    <property type="molecule type" value="Genomic_DNA"/>
</dbReference>
<keyword evidence="1" id="KW-0460">Magnesium</keyword>
<name>A0ABS4P3A8_9GAMM</name>
<protein>
    <submittedName>
        <fullName evidence="3">Choline kinase</fullName>
    </submittedName>
</protein>
<dbReference type="SUPFAM" id="SSF53448">
    <property type="entry name" value="Nucleotide-diphospho-sugar transferases"/>
    <property type="match status" value="1"/>
</dbReference>
<organism evidence="3 4">
    <name type="scientific">Winslowiella toletana</name>
    <dbReference type="NCBI Taxonomy" id="92490"/>
    <lineage>
        <taxon>Bacteria</taxon>
        <taxon>Pseudomonadati</taxon>
        <taxon>Pseudomonadota</taxon>
        <taxon>Gammaproteobacteria</taxon>
        <taxon>Enterobacterales</taxon>
        <taxon>Erwiniaceae</taxon>
        <taxon>Winslowiella</taxon>
    </lineage>
</organism>
<dbReference type="InterPro" id="IPR029044">
    <property type="entry name" value="Nucleotide-diphossugar_trans"/>
</dbReference>
<comment type="caution">
    <text evidence="3">The sequence shown here is derived from an EMBL/GenBank/DDBJ whole genome shotgun (WGS) entry which is preliminary data.</text>
</comment>
<evidence type="ECO:0000313" key="4">
    <source>
        <dbReference type="Proteomes" id="UP001195624"/>
    </source>
</evidence>
<keyword evidence="4" id="KW-1185">Reference proteome</keyword>
<accession>A0ABS4P3A8</accession>
<keyword evidence="3" id="KW-0808">Transferase</keyword>
<reference evidence="3 4" key="1">
    <citation type="submission" date="2021-03" db="EMBL/GenBank/DDBJ databases">
        <authorList>
            <person name="D'Agostino P."/>
            <person name="Huntemann M."/>
            <person name="Clum A."/>
            <person name="Spunde A."/>
            <person name="Palaniappan K."/>
            <person name="Ritter S."/>
            <person name="Mikhailova N."/>
            <person name="Chen I.-M."/>
            <person name="Stamatis D."/>
            <person name="Reddy T."/>
            <person name="O'Malley R."/>
            <person name="Daum C."/>
            <person name="Shapiro N."/>
            <person name="Ivanova N."/>
            <person name="Kyrpides N."/>
            <person name="Woyke T."/>
        </authorList>
    </citation>
    <scope>NUCLEOTIDE SEQUENCE [LARGE SCALE GENOMIC DNA]</scope>
    <source>
        <strain evidence="3 4">WS4403</strain>
    </source>
</reference>
<dbReference type="GO" id="GO:0016301">
    <property type="term" value="F:kinase activity"/>
    <property type="evidence" value="ECO:0007669"/>
    <property type="project" value="UniProtKB-KW"/>
</dbReference>
<evidence type="ECO:0000256" key="1">
    <source>
        <dbReference type="ARBA" id="ARBA00022842"/>
    </source>
</evidence>
<dbReference type="PANTHER" id="PTHR43777:SF1">
    <property type="entry name" value="MOLYBDENUM COFACTOR CYTIDYLYLTRANSFERASE"/>
    <property type="match status" value="1"/>
</dbReference>
<gene>
    <name evidence="3" type="ORF">J2125_000327</name>
</gene>
<reference evidence="4" key="2">
    <citation type="submission" date="2023-07" db="EMBL/GenBank/DDBJ databases">
        <title>Genome mining of underrepresented organisms for secondary metabolites.</title>
        <authorList>
            <person name="D'Agostino P.M."/>
        </authorList>
    </citation>
    <scope>NUCLEOTIDE SEQUENCE [LARGE SCALE GENOMIC DNA]</scope>
    <source>
        <strain evidence="4">WS4403</strain>
    </source>
</reference>
<feature type="domain" description="MobA-like NTP transferase" evidence="2">
    <location>
        <begin position="7"/>
        <end position="131"/>
    </location>
</feature>
<dbReference type="InterPro" id="IPR025877">
    <property type="entry name" value="MobA-like_NTP_Trfase"/>
</dbReference>
<keyword evidence="3" id="KW-0418">Kinase</keyword>
<evidence type="ECO:0000313" key="3">
    <source>
        <dbReference type="EMBL" id="MBP2167135.1"/>
    </source>
</evidence>
<dbReference type="Pfam" id="PF12804">
    <property type="entry name" value="NTP_transf_3"/>
    <property type="match status" value="1"/>
</dbReference>
<dbReference type="RefSeq" id="WP_017800046.1">
    <property type="nucleotide sequence ID" value="NZ_JAGGMQ010000001.1"/>
</dbReference>
<proteinExistence type="predicted"/>